<feature type="region of interest" description="Disordered" evidence="13">
    <location>
        <begin position="257"/>
        <end position="301"/>
    </location>
</feature>
<dbReference type="EMBL" id="JAKWFO010000003">
    <property type="protein sequence ID" value="KAI9638259.1"/>
    <property type="molecule type" value="Genomic_DNA"/>
</dbReference>
<comment type="catalytic activity">
    <reaction evidence="11">
        <text>1'-[1,2-diacyl-sn-glycero-3-phospho],3'-[1-acyl-sn-glycero-3-phospho]-glycerol + a 1,2-diacyl-sn-glycero-3-phosphocholine = a cardiolipin + a 1-acyl-sn-glycero-3-phosphocholine</text>
        <dbReference type="Rhea" id="RHEA:33731"/>
        <dbReference type="ChEBI" id="CHEBI:57643"/>
        <dbReference type="ChEBI" id="CHEBI:58168"/>
        <dbReference type="ChEBI" id="CHEBI:62237"/>
        <dbReference type="ChEBI" id="CHEBI:64743"/>
    </reaction>
    <physiologicalReaction direction="left-to-right" evidence="11">
        <dbReference type="Rhea" id="RHEA:33732"/>
    </physiologicalReaction>
    <physiologicalReaction direction="right-to-left" evidence="11">
        <dbReference type="Rhea" id="RHEA:33733"/>
    </physiologicalReaction>
</comment>
<evidence type="ECO:0000256" key="11">
    <source>
        <dbReference type="ARBA" id="ARBA00047906"/>
    </source>
</evidence>
<evidence type="ECO:0000256" key="4">
    <source>
        <dbReference type="ARBA" id="ARBA00022787"/>
    </source>
</evidence>
<dbReference type="GO" id="GO:0047184">
    <property type="term" value="F:1-acylglycerophosphocholine O-acyltransferase activity"/>
    <property type="evidence" value="ECO:0007669"/>
    <property type="project" value="TreeGrafter"/>
</dbReference>
<keyword evidence="4" id="KW-1000">Mitochondrion outer membrane</keyword>
<evidence type="ECO:0000256" key="13">
    <source>
        <dbReference type="SAM" id="MobiDB-lite"/>
    </source>
</evidence>
<keyword evidence="9 15" id="KW-0012">Acyltransferase</keyword>
<evidence type="ECO:0000256" key="9">
    <source>
        <dbReference type="ARBA" id="ARBA00023315"/>
    </source>
</evidence>
<gene>
    <name evidence="15" type="ORF">MKK02DRAFT_22879</name>
</gene>
<keyword evidence="7" id="KW-0496">Mitochondrion</keyword>
<dbReference type="GO" id="GO:0007007">
    <property type="term" value="P:inner mitochondrial membrane organization"/>
    <property type="evidence" value="ECO:0007669"/>
    <property type="project" value="TreeGrafter"/>
</dbReference>
<evidence type="ECO:0000259" key="14">
    <source>
        <dbReference type="SMART" id="SM00563"/>
    </source>
</evidence>
<dbReference type="GO" id="GO:0005741">
    <property type="term" value="C:mitochondrial outer membrane"/>
    <property type="evidence" value="ECO:0007669"/>
    <property type="project" value="UniProtKB-SubCell"/>
</dbReference>
<organism evidence="15 16">
    <name type="scientific">Dioszegia hungarica</name>
    <dbReference type="NCBI Taxonomy" id="4972"/>
    <lineage>
        <taxon>Eukaryota</taxon>
        <taxon>Fungi</taxon>
        <taxon>Dikarya</taxon>
        <taxon>Basidiomycota</taxon>
        <taxon>Agaricomycotina</taxon>
        <taxon>Tremellomycetes</taxon>
        <taxon>Tremellales</taxon>
        <taxon>Bulleribasidiaceae</taxon>
        <taxon>Dioszegia</taxon>
    </lineage>
</organism>
<protein>
    <recommendedName>
        <fullName evidence="12">Tafazzin family protein</fullName>
    </recommendedName>
</protein>
<evidence type="ECO:0000256" key="7">
    <source>
        <dbReference type="ARBA" id="ARBA00023128"/>
    </source>
</evidence>
<dbReference type="Pfam" id="PF01553">
    <property type="entry name" value="Acyltransferase"/>
    <property type="match status" value="1"/>
</dbReference>
<evidence type="ECO:0000256" key="6">
    <source>
        <dbReference type="ARBA" id="ARBA00023098"/>
    </source>
</evidence>
<keyword evidence="16" id="KW-1185">Reference proteome</keyword>
<accession>A0AA38HG81</accession>
<keyword evidence="6" id="KW-0443">Lipid metabolism</keyword>
<evidence type="ECO:0000313" key="15">
    <source>
        <dbReference type="EMBL" id="KAI9638259.1"/>
    </source>
</evidence>
<reference evidence="15" key="1">
    <citation type="journal article" date="2022" name="G3 (Bethesda)">
        <title>High quality genome of the basidiomycete yeast Dioszegia hungarica PDD-24b-2 isolated from cloud water.</title>
        <authorList>
            <person name="Jarrige D."/>
            <person name="Haridas S."/>
            <person name="Bleykasten-Grosshans C."/>
            <person name="Joly M."/>
            <person name="Nadalig T."/>
            <person name="Sancelme M."/>
            <person name="Vuilleumier S."/>
            <person name="Grigoriev I.V."/>
            <person name="Amato P."/>
            <person name="Bringel F."/>
        </authorList>
    </citation>
    <scope>NUCLEOTIDE SEQUENCE</scope>
    <source>
        <strain evidence="15">PDD-24b-2</strain>
    </source>
</reference>
<evidence type="ECO:0000313" key="16">
    <source>
        <dbReference type="Proteomes" id="UP001164286"/>
    </source>
</evidence>
<sequence length="350" mass="39674">MSDGLNKLATALTISPITYLFKAFRVLGLRSFDVEGREILLKALEEPSARTGSGVTVRDGEKGELRRLLGSEDVSNHNSVVDDPLIWSILPTTNYFPFASPTFVSRNNRWTLGASDIMFTKPLHRKFFTAGQVIETHRGKGVFQPAIDQAVKLLQQGEWIHIFPEGRVNQPKFNPEGGLFRFKWGVGRIIMDSKIMPEIIPIWISGCDQIMNEYRGFPRPIPRPGGRVSMTIGEPITHKIQPLVDRWRELAAEEKGTLGVGGDWHPDEKDAGGLDHGGRLQEDSRQREVRGSGQLAQGREEEVRKQIVGILQEEVRKLGERVERKEGRFERGEWTQSRKMSERDEDIRQV</sequence>
<dbReference type="PRINTS" id="PR00979">
    <property type="entry name" value="TAFAZZIN"/>
</dbReference>
<evidence type="ECO:0000256" key="5">
    <source>
        <dbReference type="ARBA" id="ARBA00022792"/>
    </source>
</evidence>
<comment type="caution">
    <text evidence="15">The sequence shown here is derived from an EMBL/GenBank/DDBJ whole genome shotgun (WGS) entry which is preliminary data.</text>
</comment>
<name>A0AA38HG81_9TREE</name>
<feature type="domain" description="Phospholipid/glycerol acyltransferase" evidence="14">
    <location>
        <begin position="74"/>
        <end position="207"/>
    </location>
</feature>
<dbReference type="PANTHER" id="PTHR12497">
    <property type="entry name" value="TAZ PROTEIN TAFAZZIN"/>
    <property type="match status" value="1"/>
</dbReference>
<evidence type="ECO:0000256" key="2">
    <source>
        <dbReference type="ARBA" id="ARBA00010524"/>
    </source>
</evidence>
<dbReference type="SUPFAM" id="SSF69593">
    <property type="entry name" value="Glycerol-3-phosphate (1)-acyltransferase"/>
    <property type="match status" value="1"/>
</dbReference>
<dbReference type="AlphaFoldDB" id="A0AA38HG81"/>
<evidence type="ECO:0000256" key="3">
    <source>
        <dbReference type="ARBA" id="ARBA00022679"/>
    </source>
</evidence>
<comment type="similarity">
    <text evidence="2 12">Belongs to the taffazin family.</text>
</comment>
<proteinExistence type="inferred from homology"/>
<dbReference type="GO" id="GO:0035965">
    <property type="term" value="P:cardiolipin acyl-chain remodeling"/>
    <property type="evidence" value="ECO:0007669"/>
    <property type="project" value="TreeGrafter"/>
</dbReference>
<dbReference type="InterPro" id="IPR000872">
    <property type="entry name" value="Tafazzin"/>
</dbReference>
<keyword evidence="3" id="KW-0808">Transferase</keyword>
<feature type="compositionally biased region" description="Basic and acidic residues" evidence="13">
    <location>
        <begin position="264"/>
        <end position="290"/>
    </location>
</feature>
<feature type="compositionally biased region" description="Basic and acidic residues" evidence="13">
    <location>
        <begin position="339"/>
        <end position="350"/>
    </location>
</feature>
<dbReference type="RefSeq" id="XP_052948036.1">
    <property type="nucleotide sequence ID" value="XM_053086640.1"/>
</dbReference>
<comment type="subcellular location">
    <subcellularLocation>
        <location evidence="1">Mitochondrion inner membrane</location>
        <topology evidence="1">Peripheral membrane protein</topology>
        <orientation evidence="1">Intermembrane side</orientation>
    </subcellularLocation>
    <subcellularLocation>
        <location evidence="10">Mitochondrion outer membrane</location>
        <topology evidence="10">Peripheral membrane protein</topology>
        <orientation evidence="10">Intermembrane side</orientation>
    </subcellularLocation>
</comment>
<dbReference type="GO" id="GO:0005743">
    <property type="term" value="C:mitochondrial inner membrane"/>
    <property type="evidence" value="ECO:0007669"/>
    <property type="project" value="UniProtKB-SubCell"/>
</dbReference>
<evidence type="ECO:0000256" key="8">
    <source>
        <dbReference type="ARBA" id="ARBA00023136"/>
    </source>
</evidence>
<keyword evidence="8" id="KW-0472">Membrane</keyword>
<keyword evidence="5" id="KW-0999">Mitochondrion inner membrane</keyword>
<dbReference type="InterPro" id="IPR002123">
    <property type="entry name" value="Plipid/glycerol_acylTrfase"/>
</dbReference>
<evidence type="ECO:0000256" key="10">
    <source>
        <dbReference type="ARBA" id="ARBA00024323"/>
    </source>
</evidence>
<dbReference type="CDD" id="cd07989">
    <property type="entry name" value="LPLAT_AGPAT-like"/>
    <property type="match status" value="1"/>
</dbReference>
<feature type="region of interest" description="Disordered" evidence="13">
    <location>
        <begin position="326"/>
        <end position="350"/>
    </location>
</feature>
<dbReference type="PANTHER" id="PTHR12497:SF0">
    <property type="entry name" value="TAFAZZIN"/>
    <property type="match status" value="1"/>
</dbReference>
<evidence type="ECO:0000256" key="12">
    <source>
        <dbReference type="RuleBase" id="RU365062"/>
    </source>
</evidence>
<dbReference type="GeneID" id="77725841"/>
<evidence type="ECO:0000256" key="1">
    <source>
        <dbReference type="ARBA" id="ARBA00004137"/>
    </source>
</evidence>
<dbReference type="Proteomes" id="UP001164286">
    <property type="component" value="Unassembled WGS sequence"/>
</dbReference>
<dbReference type="SMART" id="SM00563">
    <property type="entry name" value="PlsC"/>
    <property type="match status" value="1"/>
</dbReference>